<dbReference type="EMBL" id="SHOA02000012">
    <property type="protein sequence ID" value="TDH72325.1"/>
    <property type="molecule type" value="Genomic_DNA"/>
</dbReference>
<evidence type="ECO:0000313" key="7">
    <source>
        <dbReference type="Proteomes" id="UP000294530"/>
    </source>
</evidence>
<evidence type="ECO:0000256" key="5">
    <source>
        <dbReference type="SAM" id="Phobius"/>
    </source>
</evidence>
<name>A0A976NY82_BRELC</name>
<keyword evidence="4 5" id="KW-0472">Membrane</keyword>
<dbReference type="NCBIfam" id="TIGR00803">
    <property type="entry name" value="nst"/>
    <property type="match status" value="1"/>
</dbReference>
<evidence type="ECO:0008006" key="8">
    <source>
        <dbReference type="Google" id="ProtNLM"/>
    </source>
</evidence>
<feature type="transmembrane region" description="Helical" evidence="5">
    <location>
        <begin position="224"/>
        <end position="244"/>
    </location>
</feature>
<feature type="transmembrane region" description="Helical" evidence="5">
    <location>
        <begin position="282"/>
        <end position="302"/>
    </location>
</feature>
<dbReference type="InterPro" id="IPR007271">
    <property type="entry name" value="Nuc_sug_transpt"/>
</dbReference>
<keyword evidence="7" id="KW-1185">Reference proteome</keyword>
<dbReference type="PANTHER" id="PTHR10231">
    <property type="entry name" value="NUCLEOTIDE-SUGAR TRANSMEMBRANE TRANSPORTER"/>
    <property type="match status" value="1"/>
</dbReference>
<dbReference type="Proteomes" id="UP000294530">
    <property type="component" value="Unassembled WGS sequence"/>
</dbReference>
<feature type="transmembrane region" description="Helical" evidence="5">
    <location>
        <begin position="256"/>
        <end position="275"/>
    </location>
</feature>
<feature type="transmembrane region" description="Helical" evidence="5">
    <location>
        <begin position="308"/>
        <end position="325"/>
    </location>
</feature>
<feature type="transmembrane region" description="Helical" evidence="5">
    <location>
        <begin position="145"/>
        <end position="164"/>
    </location>
</feature>
<dbReference type="OrthoDB" id="408493at2759"/>
<organism evidence="6 7">
    <name type="scientific">Bremia lactucae</name>
    <name type="common">Lettuce downy mildew</name>
    <dbReference type="NCBI Taxonomy" id="4779"/>
    <lineage>
        <taxon>Eukaryota</taxon>
        <taxon>Sar</taxon>
        <taxon>Stramenopiles</taxon>
        <taxon>Oomycota</taxon>
        <taxon>Peronosporomycetes</taxon>
        <taxon>Peronosporales</taxon>
        <taxon>Peronosporaceae</taxon>
        <taxon>Bremia</taxon>
    </lineage>
</organism>
<feature type="transmembrane region" description="Helical" evidence="5">
    <location>
        <begin position="184"/>
        <end position="204"/>
    </location>
</feature>
<comment type="subcellular location">
    <subcellularLocation>
        <location evidence="1">Membrane</location>
        <topology evidence="1">Multi-pass membrane protein</topology>
    </subcellularLocation>
</comment>
<reference evidence="6 7" key="1">
    <citation type="journal article" date="2021" name="Genome Biol.">
        <title>AFLAP: assembly-free linkage analysis pipeline using k-mers from genome sequencing data.</title>
        <authorList>
            <person name="Fletcher K."/>
            <person name="Zhang L."/>
            <person name="Gil J."/>
            <person name="Han R."/>
            <person name="Cavanaugh K."/>
            <person name="Michelmore R."/>
        </authorList>
    </citation>
    <scope>NUCLEOTIDE SEQUENCE [LARGE SCALE GENOMIC DNA]</scope>
    <source>
        <strain evidence="6 7">SF5</strain>
    </source>
</reference>
<dbReference type="GO" id="GO:0015165">
    <property type="term" value="F:pyrimidine nucleotide-sugar transmembrane transporter activity"/>
    <property type="evidence" value="ECO:0007669"/>
    <property type="project" value="InterPro"/>
</dbReference>
<dbReference type="AlphaFoldDB" id="A0A976NY82"/>
<dbReference type="GeneID" id="94346429"/>
<evidence type="ECO:0000256" key="1">
    <source>
        <dbReference type="ARBA" id="ARBA00004141"/>
    </source>
</evidence>
<dbReference type="InterPro" id="IPR037185">
    <property type="entry name" value="EmrE-like"/>
</dbReference>
<keyword evidence="3 5" id="KW-1133">Transmembrane helix</keyword>
<keyword evidence="2 5" id="KW-0812">Transmembrane</keyword>
<evidence type="ECO:0000256" key="2">
    <source>
        <dbReference type="ARBA" id="ARBA00022692"/>
    </source>
</evidence>
<feature type="transmembrane region" description="Helical" evidence="5">
    <location>
        <begin position="6"/>
        <end position="27"/>
    </location>
</feature>
<accession>A0A976NY82</accession>
<proteinExistence type="predicted"/>
<gene>
    <name evidence="6" type="ORF">CCR75_002661</name>
</gene>
<dbReference type="GO" id="GO:0000139">
    <property type="term" value="C:Golgi membrane"/>
    <property type="evidence" value="ECO:0007669"/>
    <property type="project" value="InterPro"/>
</dbReference>
<evidence type="ECO:0000256" key="3">
    <source>
        <dbReference type="ARBA" id="ARBA00022989"/>
    </source>
</evidence>
<sequence length="354" mass="38536">MEFSPTALKHASLCILCVQNSVLVILMRLSRVGDFPRFNPATAVFVGEALKLITCLGVLFHGDDMQNFAGIKEPLRGKRKAESFHIITNPGELLRISVPAVLYVVQNNLQYVAVSNLDAPTFQVMYQLKILTTAIFSVIMLKKSVLITQWGAIVTLMMGVALVQMDDNTSSSTSLKHDDYQSTIRGLSAVIAACVCSGFAGVYFEKILKGVNSKATLWERNVQLCILGLALSGGGLVYNDFNSITIRRFFYGYRPVVWAAIATSAFGGLLTAVVVKYADNILKAFATSIAVILSVIFSALVFEKIPTSQFIVGAVLVNGSVYVYGKAPEWGKDRSKPGPAPTRDNVLKEIKHIA</sequence>
<dbReference type="KEGG" id="blac:94346429"/>
<dbReference type="RefSeq" id="XP_067821824.1">
    <property type="nucleotide sequence ID" value="XM_067960758.1"/>
</dbReference>
<evidence type="ECO:0000256" key="4">
    <source>
        <dbReference type="ARBA" id="ARBA00023136"/>
    </source>
</evidence>
<dbReference type="Pfam" id="PF04142">
    <property type="entry name" value="Nuc_sug_transp"/>
    <property type="match status" value="1"/>
</dbReference>
<protein>
    <recommendedName>
        <fullName evidence="8">UDP-galactose transporter</fullName>
    </recommendedName>
</protein>
<dbReference type="SUPFAM" id="SSF103481">
    <property type="entry name" value="Multidrug resistance efflux transporter EmrE"/>
    <property type="match status" value="2"/>
</dbReference>
<evidence type="ECO:0000313" key="6">
    <source>
        <dbReference type="EMBL" id="TDH72325.1"/>
    </source>
</evidence>
<dbReference type="PIRSF" id="PIRSF005799">
    <property type="entry name" value="UDP-gal_transpt"/>
    <property type="match status" value="1"/>
</dbReference>
<comment type="caution">
    <text evidence="6">The sequence shown here is derived from an EMBL/GenBank/DDBJ whole genome shotgun (WGS) entry which is preliminary data.</text>
</comment>